<gene>
    <name evidence="3" type="ORF">B1B_15961</name>
</gene>
<keyword evidence="1" id="KW-0472">Membrane</keyword>
<dbReference type="EMBL" id="AUZY01010615">
    <property type="protein sequence ID" value="EQD38130.1"/>
    <property type="molecule type" value="Genomic_DNA"/>
</dbReference>
<evidence type="ECO:0000313" key="3">
    <source>
        <dbReference type="EMBL" id="EQD38130.1"/>
    </source>
</evidence>
<feature type="transmembrane region" description="Helical" evidence="1">
    <location>
        <begin position="115"/>
        <end position="133"/>
    </location>
</feature>
<keyword evidence="1" id="KW-1133">Transmembrane helix</keyword>
<feature type="domain" description="Phosphatidic acid phosphatase type 2/haloperoxidase" evidence="2">
    <location>
        <begin position="32"/>
        <end position="103"/>
    </location>
</feature>
<proteinExistence type="predicted"/>
<reference evidence="3" key="2">
    <citation type="journal article" date="2014" name="ISME J.">
        <title>Microbial stratification in low pH oxic and suboxic macroscopic growths along an acid mine drainage.</title>
        <authorList>
            <person name="Mendez-Garcia C."/>
            <person name="Mesa V."/>
            <person name="Sprenger R.R."/>
            <person name="Richter M."/>
            <person name="Diez M.S."/>
            <person name="Solano J."/>
            <person name="Bargiela R."/>
            <person name="Golyshina O.V."/>
            <person name="Manteca A."/>
            <person name="Ramos J.L."/>
            <person name="Gallego J.R."/>
            <person name="Llorente I."/>
            <person name="Martins Dos Santos V.A."/>
            <person name="Jensen O.N."/>
            <person name="Pelaez A.I."/>
            <person name="Sanchez J."/>
            <person name="Ferrer M."/>
        </authorList>
    </citation>
    <scope>NUCLEOTIDE SEQUENCE</scope>
</reference>
<protein>
    <submittedName>
        <fullName evidence="3">Phosphatidic acid phosphatase type 2/haloperoxidase</fullName>
        <ecNumber evidence="3">3.1.3.27</ecNumber>
    </submittedName>
</protein>
<evidence type="ECO:0000256" key="1">
    <source>
        <dbReference type="SAM" id="Phobius"/>
    </source>
</evidence>
<feature type="transmembrane region" description="Helical" evidence="1">
    <location>
        <begin position="85"/>
        <end position="103"/>
    </location>
</feature>
<feature type="non-terminal residue" evidence="3">
    <location>
        <position position="156"/>
    </location>
</feature>
<reference evidence="3" key="1">
    <citation type="submission" date="2013-08" db="EMBL/GenBank/DDBJ databases">
        <authorList>
            <person name="Mendez C."/>
            <person name="Richter M."/>
            <person name="Ferrer M."/>
            <person name="Sanchez J."/>
        </authorList>
    </citation>
    <scope>NUCLEOTIDE SEQUENCE</scope>
</reference>
<dbReference type="GO" id="GO:0008962">
    <property type="term" value="F:phosphatidylglycerophosphatase activity"/>
    <property type="evidence" value="ECO:0007669"/>
    <property type="project" value="UniProtKB-EC"/>
</dbReference>
<dbReference type="GO" id="GO:0004601">
    <property type="term" value="F:peroxidase activity"/>
    <property type="evidence" value="ECO:0007669"/>
    <property type="project" value="UniProtKB-KW"/>
</dbReference>
<feature type="transmembrane region" description="Helical" evidence="1">
    <location>
        <begin position="28"/>
        <end position="50"/>
    </location>
</feature>
<dbReference type="Gene3D" id="1.20.144.10">
    <property type="entry name" value="Phosphatidic acid phosphatase type 2/haloperoxidase"/>
    <property type="match status" value="1"/>
</dbReference>
<keyword evidence="3" id="KW-0575">Peroxidase</keyword>
<organism evidence="3">
    <name type="scientific">mine drainage metagenome</name>
    <dbReference type="NCBI Taxonomy" id="410659"/>
    <lineage>
        <taxon>unclassified sequences</taxon>
        <taxon>metagenomes</taxon>
        <taxon>ecological metagenomes</taxon>
    </lineage>
</organism>
<keyword evidence="1" id="KW-0812">Transmembrane</keyword>
<dbReference type="InterPro" id="IPR000326">
    <property type="entry name" value="PAP2/HPO"/>
</dbReference>
<name>T1A8E8_9ZZZZ</name>
<dbReference type="InterPro" id="IPR036938">
    <property type="entry name" value="PAP2/HPO_sf"/>
</dbReference>
<dbReference type="AlphaFoldDB" id="T1A8E8"/>
<evidence type="ECO:0000259" key="2">
    <source>
        <dbReference type="Pfam" id="PF01569"/>
    </source>
</evidence>
<feature type="transmembrane region" description="Helical" evidence="1">
    <location>
        <begin position="59"/>
        <end position="79"/>
    </location>
</feature>
<accession>T1A8E8</accession>
<dbReference type="EC" id="3.1.3.27" evidence="3"/>
<dbReference type="Pfam" id="PF01569">
    <property type="entry name" value="PAP2"/>
    <property type="match status" value="1"/>
</dbReference>
<dbReference type="SUPFAM" id="SSF48317">
    <property type="entry name" value="Acid phosphatase/Vanadium-dependent haloperoxidase"/>
    <property type="match status" value="1"/>
</dbReference>
<sequence>MLCVDVGAVALSKLLYMGWGLHPPGLDFVGLCGHCALSFLIWPVLAVLLAARQSPRGRLLALLSGALLALGVTVSRLTLDAHSPSEAVLGTLWGALLAGVFLWHERRPGRLQQAGGWMALALLLPLLLTYGRVMPSNRILEVIARDVSGHARIYTR</sequence>
<keyword evidence="3" id="KW-0378">Hydrolase</keyword>
<keyword evidence="3" id="KW-0560">Oxidoreductase</keyword>
<comment type="caution">
    <text evidence="3">The sequence shown here is derived from an EMBL/GenBank/DDBJ whole genome shotgun (WGS) entry which is preliminary data.</text>
</comment>